<feature type="binding site" evidence="7">
    <location>
        <position position="250"/>
    </location>
    <ligand>
        <name>Zn(2+)</name>
        <dbReference type="ChEBI" id="CHEBI:29105"/>
    </ligand>
</feature>
<feature type="binding site" evidence="7">
    <location>
        <position position="253"/>
    </location>
    <ligand>
        <name>4-imidazolone-5-propanoate</name>
        <dbReference type="ChEBI" id="CHEBI:77893"/>
    </ligand>
</feature>
<evidence type="ECO:0000256" key="2">
    <source>
        <dbReference type="ARBA" id="ARBA00022723"/>
    </source>
</evidence>
<dbReference type="FunFam" id="3.20.20.140:FF:000007">
    <property type="entry name" value="Imidazolonepropionase"/>
    <property type="match status" value="1"/>
</dbReference>
<dbReference type="SUPFAM" id="SSF51338">
    <property type="entry name" value="Composite domain of metallo-dependent hydrolases"/>
    <property type="match status" value="1"/>
</dbReference>
<feature type="binding site" evidence="7">
    <location>
        <position position="328"/>
    </location>
    <ligand>
        <name>N-formimidoyl-L-glutamate</name>
        <dbReference type="ChEBI" id="CHEBI:58928"/>
    </ligand>
</feature>
<feature type="binding site" evidence="7">
    <location>
        <position position="324"/>
    </location>
    <ligand>
        <name>Zn(2+)</name>
        <dbReference type="ChEBI" id="CHEBI:29105"/>
    </ligand>
</feature>
<feature type="binding site" evidence="7">
    <location>
        <position position="92"/>
    </location>
    <ligand>
        <name>4-imidazolone-5-propanoate</name>
        <dbReference type="ChEBI" id="CHEBI:77893"/>
    </ligand>
</feature>
<comment type="function">
    <text evidence="7">Catalyzes the hydrolytic cleavage of the carbon-nitrogen bond in imidazolone-5-propanoate to yield N-formimidoyl-L-glutamate. It is the third step in the universal histidine degradation pathway.</text>
</comment>
<dbReference type="GO" id="GO:0008270">
    <property type="term" value="F:zinc ion binding"/>
    <property type="evidence" value="ECO:0007669"/>
    <property type="project" value="UniProtKB-UniRule"/>
</dbReference>
<keyword evidence="11" id="KW-1185">Reference proteome</keyword>
<evidence type="ECO:0000256" key="6">
    <source>
        <dbReference type="ARBA" id="ARBA00023004"/>
    </source>
</evidence>
<dbReference type="AlphaFoldDB" id="A0A510HM77"/>
<feature type="binding site" evidence="7">
    <location>
        <position position="83"/>
    </location>
    <ligand>
        <name>Zn(2+)</name>
        <dbReference type="ChEBI" id="CHEBI:29105"/>
    </ligand>
</feature>
<dbReference type="UniPathway" id="UPA00379">
    <property type="reaction ID" value="UER00551"/>
</dbReference>
<dbReference type="RefSeq" id="WP_143529020.1">
    <property type="nucleotide sequence ID" value="NZ_AP019791.1"/>
</dbReference>
<dbReference type="Gene3D" id="3.20.20.140">
    <property type="entry name" value="Metal-dependent hydrolases"/>
    <property type="match status" value="1"/>
</dbReference>
<feature type="binding site" evidence="7">
    <location>
        <position position="155"/>
    </location>
    <ligand>
        <name>4-imidazolone-5-propanoate</name>
        <dbReference type="ChEBI" id="CHEBI:77893"/>
    </ligand>
</feature>
<evidence type="ECO:0000256" key="7">
    <source>
        <dbReference type="HAMAP-Rule" id="MF_00372"/>
    </source>
</evidence>
<evidence type="ECO:0000256" key="3">
    <source>
        <dbReference type="ARBA" id="ARBA00022801"/>
    </source>
</evidence>
<dbReference type="GO" id="GO:0005737">
    <property type="term" value="C:cytoplasm"/>
    <property type="evidence" value="ECO:0007669"/>
    <property type="project" value="UniProtKB-SubCell"/>
</dbReference>
<dbReference type="InterPro" id="IPR032466">
    <property type="entry name" value="Metal_Hydrolase"/>
</dbReference>
<name>A0A510HM77_9ACTN</name>
<comment type="subcellular location">
    <subcellularLocation>
        <location evidence="7">Cytoplasm</location>
    </subcellularLocation>
</comment>
<dbReference type="InterPro" id="IPR006680">
    <property type="entry name" value="Amidohydro-rel"/>
</dbReference>
<dbReference type="GO" id="GO:0019557">
    <property type="term" value="P:L-histidine catabolic process to glutamate and formate"/>
    <property type="evidence" value="ECO:0007669"/>
    <property type="project" value="UniProtKB-UniPathway"/>
</dbReference>
<feature type="binding site" evidence="7">
    <location>
        <position position="85"/>
    </location>
    <ligand>
        <name>Zn(2+)</name>
        <dbReference type="ChEBI" id="CHEBI:29105"/>
    </ligand>
</feature>
<dbReference type="Pfam" id="PF22039">
    <property type="entry name" value="HUTI_composite_bact"/>
    <property type="match status" value="1"/>
</dbReference>
<evidence type="ECO:0000313" key="10">
    <source>
        <dbReference type="EMBL" id="BBL81091.1"/>
    </source>
</evidence>
<dbReference type="CDD" id="cd01296">
    <property type="entry name" value="Imidazolone-5PH"/>
    <property type="match status" value="1"/>
</dbReference>
<comment type="pathway">
    <text evidence="7">Amino-acid degradation; L-histidine degradation into L-glutamate; N-formimidoyl-L-glutamate from L-histidine: step 3/3.</text>
</comment>
<feature type="binding site" evidence="7">
    <location>
        <position position="155"/>
    </location>
    <ligand>
        <name>N-formimidoyl-L-glutamate</name>
        <dbReference type="ChEBI" id="CHEBI:58928"/>
    </ligand>
</feature>
<organism evidence="10 11">
    <name type="scientific">Rubrobacter xylanophilus</name>
    <dbReference type="NCBI Taxonomy" id="49319"/>
    <lineage>
        <taxon>Bacteria</taxon>
        <taxon>Bacillati</taxon>
        <taxon>Actinomycetota</taxon>
        <taxon>Rubrobacteria</taxon>
        <taxon>Rubrobacterales</taxon>
        <taxon>Rubrobacteraceae</taxon>
        <taxon>Rubrobacter</taxon>
    </lineage>
</organism>
<dbReference type="OrthoDB" id="9776455at2"/>
<proteinExistence type="inferred from homology"/>
<evidence type="ECO:0000256" key="4">
    <source>
        <dbReference type="ARBA" id="ARBA00022808"/>
    </source>
</evidence>
<feature type="domain" description="Aminodeoxyfutalosine deaminase/Imidazolonepropionase-like composite" evidence="9">
    <location>
        <begin position="39"/>
        <end position="60"/>
    </location>
</feature>
<dbReference type="Gene3D" id="2.30.40.10">
    <property type="entry name" value="Urease, subunit C, domain 1"/>
    <property type="match status" value="1"/>
</dbReference>
<keyword evidence="7" id="KW-0963">Cytoplasm</keyword>
<accession>A0A510HM77</accession>
<gene>
    <name evidence="7 10" type="primary">hutI</name>
    <name evidence="10" type="ORF">RxyAA322_29450</name>
</gene>
<dbReference type="Pfam" id="PF01979">
    <property type="entry name" value="Amidohydro_1"/>
    <property type="match status" value="1"/>
</dbReference>
<reference evidence="10" key="1">
    <citation type="journal article" date="2019" name="Microbiol. Resour. Announc.">
        <title>Complete Genome Sequence of Rubrobacter xylanophilus Strain AA3-22, Isolated from Arima Onsen in Japan.</title>
        <authorList>
            <person name="Tomariguchi N."/>
            <person name="Miyazaki K."/>
        </authorList>
    </citation>
    <scope>NUCLEOTIDE SEQUENCE [LARGE SCALE GENOMIC DNA]</scope>
    <source>
        <strain evidence="10">AA3-22</strain>
    </source>
</reference>
<keyword evidence="2 7" id="KW-0479">Metal-binding</keyword>
<dbReference type="SUPFAM" id="SSF51556">
    <property type="entry name" value="Metallo-dependent hydrolases"/>
    <property type="match status" value="1"/>
</dbReference>
<evidence type="ECO:0000256" key="5">
    <source>
        <dbReference type="ARBA" id="ARBA00022833"/>
    </source>
</evidence>
<keyword evidence="6 7" id="KW-0408">Iron</keyword>
<evidence type="ECO:0000259" key="9">
    <source>
        <dbReference type="Pfam" id="PF22039"/>
    </source>
</evidence>
<dbReference type="GO" id="GO:0050480">
    <property type="term" value="F:imidazolonepropionase activity"/>
    <property type="evidence" value="ECO:0007669"/>
    <property type="project" value="UniProtKB-UniRule"/>
</dbReference>
<evidence type="ECO:0000256" key="1">
    <source>
        <dbReference type="ARBA" id="ARBA00012864"/>
    </source>
</evidence>
<keyword evidence="3 7" id="KW-0378">Hydrolase</keyword>
<dbReference type="GO" id="GO:0005506">
    <property type="term" value="F:iron ion binding"/>
    <property type="evidence" value="ECO:0007669"/>
    <property type="project" value="UniProtKB-UniRule"/>
</dbReference>
<feature type="domain" description="Amidohydrolase-related" evidence="8">
    <location>
        <begin position="75"/>
        <end position="392"/>
    </location>
</feature>
<dbReference type="InterPro" id="IPR054418">
    <property type="entry name" value="MQNX/HUTI_composite_N"/>
</dbReference>
<sequence length="415" mass="43113">MSETTLLIHDLEAAVSPAGRGPLRGGALGDLEVHSPASIAVSGGRIAAVGPPGEVLRDHPPGPGCETLDGRGKVALPGLVDCHTHAAFLGDRADEFELRCRGAGYEEIHAAGGGILSTVRATRAGSEEELLTATRRHLNWLLRHGTTTAEVKSGYGLDKETELEMLRVIRAAGEAHPVDVYPTFLGAHAVPAEFSSAAEYVEFVVTEVLPEAARLAEAADVFVERGAFGVPEARRYLEACAGYGLALRLHADQFSERGAVALAVELGARSADHLENTGEEGVRILGRSATAAVLLPACALFLGLPDPPARALVEEGAVVALATDFNPGSSFCSSLPVVMNLACTRLGLSPAEALCACTANAAHVLGLDGEVGRLAPGYRADVLVLDAPDWRYLAYHLGGDHLAAVVKSGSLLPAG</sequence>
<feature type="binding site" evidence="7">
    <location>
        <position position="326"/>
    </location>
    <ligand>
        <name>N-formimidoyl-L-glutamate</name>
        <dbReference type="ChEBI" id="CHEBI:58928"/>
    </ligand>
</feature>
<dbReference type="InterPro" id="IPR005920">
    <property type="entry name" value="HutI"/>
</dbReference>
<evidence type="ECO:0000259" key="8">
    <source>
        <dbReference type="Pfam" id="PF01979"/>
    </source>
</evidence>
<feature type="binding site" evidence="7">
    <location>
        <position position="188"/>
    </location>
    <ligand>
        <name>4-imidazolone-5-propanoate</name>
        <dbReference type="ChEBI" id="CHEBI:77893"/>
    </ligand>
</feature>
<dbReference type="HAMAP" id="MF_00372">
    <property type="entry name" value="HutI"/>
    <property type="match status" value="1"/>
</dbReference>
<dbReference type="GO" id="GO:0019556">
    <property type="term" value="P:L-histidine catabolic process to glutamate and formamide"/>
    <property type="evidence" value="ECO:0007669"/>
    <property type="project" value="UniProtKB-UniRule"/>
</dbReference>
<dbReference type="NCBIfam" id="TIGR01224">
    <property type="entry name" value="hutI"/>
    <property type="match status" value="1"/>
</dbReference>
<feature type="binding site" evidence="7">
    <location>
        <position position="250"/>
    </location>
    <ligand>
        <name>Fe(3+)</name>
        <dbReference type="ChEBI" id="CHEBI:29034"/>
    </ligand>
</feature>
<protein>
    <recommendedName>
        <fullName evidence="1 7">Imidazolonepropionase</fullName>
        <ecNumber evidence="1 7">3.5.2.7</ecNumber>
    </recommendedName>
    <alternativeName>
        <fullName evidence="7">Imidazolone-5-propionate hydrolase</fullName>
    </alternativeName>
</protein>
<dbReference type="EMBL" id="AP019791">
    <property type="protein sequence ID" value="BBL81091.1"/>
    <property type="molecule type" value="Genomic_DNA"/>
</dbReference>
<dbReference type="Proteomes" id="UP000318065">
    <property type="component" value="Chromosome"/>
</dbReference>
<comment type="catalytic activity">
    <reaction evidence="7">
        <text>4-imidazolone-5-propanoate + H2O = N-formimidoyl-L-glutamate</text>
        <dbReference type="Rhea" id="RHEA:23660"/>
        <dbReference type="ChEBI" id="CHEBI:15377"/>
        <dbReference type="ChEBI" id="CHEBI:58928"/>
        <dbReference type="ChEBI" id="CHEBI:77893"/>
        <dbReference type="EC" id="3.5.2.7"/>
    </reaction>
</comment>
<dbReference type="EC" id="3.5.2.7" evidence="1 7"/>
<evidence type="ECO:0000313" key="11">
    <source>
        <dbReference type="Proteomes" id="UP000318065"/>
    </source>
</evidence>
<feature type="binding site" evidence="7">
    <location>
        <position position="329"/>
    </location>
    <ligand>
        <name>4-imidazolone-5-propanoate</name>
        <dbReference type="ChEBI" id="CHEBI:77893"/>
    </ligand>
</feature>
<dbReference type="InterPro" id="IPR011059">
    <property type="entry name" value="Metal-dep_hydrolase_composite"/>
</dbReference>
<keyword evidence="4 7" id="KW-0369">Histidine metabolism</keyword>
<comment type="similarity">
    <text evidence="7">Belongs to the metallo-dependent hydrolases superfamily. HutI family.</text>
</comment>
<dbReference type="PANTHER" id="PTHR42752">
    <property type="entry name" value="IMIDAZOLONEPROPIONASE"/>
    <property type="match status" value="1"/>
</dbReference>
<dbReference type="PANTHER" id="PTHR42752:SF1">
    <property type="entry name" value="IMIDAZOLONEPROPIONASE-RELATED"/>
    <property type="match status" value="1"/>
</dbReference>
<feature type="binding site" evidence="7">
    <location>
        <position position="83"/>
    </location>
    <ligand>
        <name>Fe(3+)</name>
        <dbReference type="ChEBI" id="CHEBI:29034"/>
    </ligand>
</feature>
<feature type="binding site" evidence="7">
    <location>
        <position position="85"/>
    </location>
    <ligand>
        <name>Fe(3+)</name>
        <dbReference type="ChEBI" id="CHEBI:29034"/>
    </ligand>
</feature>
<comment type="cofactor">
    <cofactor evidence="7">
        <name>Zn(2+)</name>
        <dbReference type="ChEBI" id="CHEBI:29105"/>
    </cofactor>
    <cofactor evidence="7">
        <name>Fe(3+)</name>
        <dbReference type="ChEBI" id="CHEBI:29034"/>
    </cofactor>
    <text evidence="7">Binds 1 zinc or iron ion per subunit.</text>
</comment>
<keyword evidence="5 7" id="KW-0862">Zinc</keyword>
<feature type="binding site" evidence="7">
    <location>
        <position position="324"/>
    </location>
    <ligand>
        <name>Fe(3+)</name>
        <dbReference type="ChEBI" id="CHEBI:29034"/>
    </ligand>
</feature>